<dbReference type="GO" id="GO:0006508">
    <property type="term" value="P:proteolysis"/>
    <property type="evidence" value="ECO:0007669"/>
    <property type="project" value="UniProtKB-KW"/>
</dbReference>
<dbReference type="Pfam" id="PF05065">
    <property type="entry name" value="Phage_capsid"/>
    <property type="match status" value="1"/>
</dbReference>
<comment type="caution">
    <text evidence="8">The sequence shown here is derived from an EMBL/GenBank/DDBJ whole genome shotgun (WGS) entry which is preliminary data.</text>
</comment>
<dbReference type="NCBIfam" id="TIGR01554">
    <property type="entry name" value="major_cap_HK97"/>
    <property type="match status" value="1"/>
</dbReference>
<evidence type="ECO:0000259" key="6">
    <source>
        <dbReference type="Pfam" id="PF04586"/>
    </source>
</evidence>
<evidence type="ECO:0000256" key="1">
    <source>
        <dbReference type="ARBA" id="ARBA00004328"/>
    </source>
</evidence>
<feature type="coiled-coil region" evidence="5">
    <location>
        <begin position="175"/>
        <end position="202"/>
    </location>
</feature>
<evidence type="ECO:0000313" key="9">
    <source>
        <dbReference type="Proteomes" id="UP001267290"/>
    </source>
</evidence>
<protein>
    <submittedName>
        <fullName evidence="8">HK97 family phage major capsid protein/HK97 family phage prohead protease</fullName>
    </submittedName>
</protein>
<evidence type="ECO:0000256" key="4">
    <source>
        <dbReference type="ARBA" id="ARBA00022801"/>
    </source>
</evidence>
<keyword evidence="9" id="KW-1185">Reference proteome</keyword>
<dbReference type="Proteomes" id="UP001267290">
    <property type="component" value="Unassembled WGS sequence"/>
</dbReference>
<feature type="domain" description="Prohead serine protease" evidence="6">
    <location>
        <begin position="7"/>
        <end position="150"/>
    </location>
</feature>
<accession>A0ABU1NRB5</accession>
<proteinExistence type="predicted"/>
<keyword evidence="2" id="KW-1188">Viral release from host cell</keyword>
<evidence type="ECO:0000256" key="3">
    <source>
        <dbReference type="ARBA" id="ARBA00022670"/>
    </source>
</evidence>
<reference evidence="8 9" key="1">
    <citation type="submission" date="2023-07" db="EMBL/GenBank/DDBJ databases">
        <title>Sorghum-associated microbial communities from plants grown in Nebraska, USA.</title>
        <authorList>
            <person name="Schachtman D."/>
        </authorList>
    </citation>
    <scope>NUCLEOTIDE SEQUENCE [LARGE SCALE GENOMIC DNA]</scope>
    <source>
        <strain evidence="8 9">CC258</strain>
    </source>
</reference>
<gene>
    <name evidence="8" type="ORF">J2736_001206</name>
</gene>
<comment type="subcellular location">
    <subcellularLocation>
        <location evidence="1">Virion</location>
    </subcellularLocation>
</comment>
<organism evidence="8 9">
    <name type="scientific">Paenibacillus qinlingensis</name>
    <dbReference type="NCBI Taxonomy" id="1837343"/>
    <lineage>
        <taxon>Bacteria</taxon>
        <taxon>Bacillati</taxon>
        <taxon>Bacillota</taxon>
        <taxon>Bacilli</taxon>
        <taxon>Bacillales</taxon>
        <taxon>Paenibacillaceae</taxon>
        <taxon>Paenibacillus</taxon>
    </lineage>
</organism>
<feature type="domain" description="Phage capsid-like C-terminal" evidence="7">
    <location>
        <begin position="253"/>
        <end position="528"/>
    </location>
</feature>
<dbReference type="SUPFAM" id="SSF56563">
    <property type="entry name" value="Major capsid protein gp5"/>
    <property type="match status" value="1"/>
</dbReference>
<evidence type="ECO:0000256" key="5">
    <source>
        <dbReference type="SAM" id="Coils"/>
    </source>
</evidence>
<dbReference type="InterPro" id="IPR054613">
    <property type="entry name" value="Peptidase_S78_dom"/>
</dbReference>
<evidence type="ECO:0000313" key="8">
    <source>
        <dbReference type="EMBL" id="MDR6550023.1"/>
    </source>
</evidence>
<dbReference type="Gene3D" id="3.30.2320.10">
    <property type="entry name" value="hypothetical protein PF0899 domain"/>
    <property type="match status" value="1"/>
</dbReference>
<dbReference type="Pfam" id="PF04586">
    <property type="entry name" value="Peptidase_S78"/>
    <property type="match status" value="1"/>
</dbReference>
<keyword evidence="5" id="KW-0175">Coiled coil</keyword>
<dbReference type="InterPro" id="IPR054612">
    <property type="entry name" value="Phage_capsid-like_C"/>
</dbReference>
<dbReference type="GO" id="GO:0008233">
    <property type="term" value="F:peptidase activity"/>
    <property type="evidence" value="ECO:0007669"/>
    <property type="project" value="UniProtKB-KW"/>
</dbReference>
<keyword evidence="4" id="KW-0378">Hydrolase</keyword>
<dbReference type="RefSeq" id="WP_310224389.1">
    <property type="nucleotide sequence ID" value="NZ_JAVDSB010000001.1"/>
</dbReference>
<dbReference type="EMBL" id="JAVDSB010000001">
    <property type="protein sequence ID" value="MDR6550023.1"/>
    <property type="molecule type" value="Genomic_DNA"/>
</dbReference>
<evidence type="ECO:0000256" key="2">
    <source>
        <dbReference type="ARBA" id="ARBA00022612"/>
    </source>
</evidence>
<dbReference type="NCBIfam" id="TIGR01543">
    <property type="entry name" value="proheadase_HK97"/>
    <property type="match status" value="1"/>
</dbReference>
<dbReference type="InterPro" id="IPR006433">
    <property type="entry name" value="Prohead_protease"/>
</dbReference>
<dbReference type="InterPro" id="IPR024455">
    <property type="entry name" value="Phage_capsid"/>
</dbReference>
<name>A0ABU1NRB5_9BACL</name>
<sequence length="531" mass="58612">MKLEIRNDSVKISGYVNVTQRDSRTLSDEKRGKFIEQIMPKAFDQALSRASNVDLLFNHKQDRRLGSTQEGSLELYEDVIGLRAEATVTDEEVVQRAKDGKLTGWSFGFHAKDSEWQNSTPNRRYVKDLDLVEVSILDVTPAYYGTTIEQRDGSDDLEIRTTEVKEMKDIEEMSAKELHERRNDLLETVEQIEIKLQIEDEKRGFEIMTVVKDVAQNAELEARKLDDQAFLALVKKNRTDAVEGRALTAGTNGSVIPVSVANRIIEVAKNVSPILAKATIWNVKGDLQLPAYDYTAHVFEYVQEGTPVNDTGGQFTGPKLTNYILGALTKVSNSLINRTDLDVVPIIIRQIGLSLALFLEKEIIQETGAKLKGLKSGVTVTATSTNSTTAVIDAKTVTDLIGLQMKVPQIHQANSAWLMSPQVWTAIRSLTGASGQLLISGDDSGIAEDGGLRLFGKPVMLSDQMPATLALNARGIYYGDFSGLDVKFTTDVQVKVLQERYADSYQTGVVCFQELDSVVGDPSKFAVLLGK</sequence>
<keyword evidence="3 8" id="KW-0645">Protease</keyword>
<evidence type="ECO:0000259" key="7">
    <source>
        <dbReference type="Pfam" id="PF05065"/>
    </source>
</evidence>